<accession>A0AAD7QKW1</accession>
<dbReference type="PANTHER" id="PTHR18919:SF156">
    <property type="entry name" value="ACETYL-COA ACETYLTRANSFERASE, MITOCHONDRIAL"/>
    <property type="match status" value="1"/>
</dbReference>
<dbReference type="InterPro" id="IPR020615">
    <property type="entry name" value="Thiolase_acyl_enz_int_AS"/>
</dbReference>
<keyword evidence="6 8" id="KW-0012">Acyltransferase</keyword>
<evidence type="ECO:0000259" key="10">
    <source>
        <dbReference type="Pfam" id="PF02803"/>
    </source>
</evidence>
<dbReference type="GO" id="GO:0046872">
    <property type="term" value="F:metal ion binding"/>
    <property type="evidence" value="ECO:0007669"/>
    <property type="project" value="UniProtKB-KW"/>
</dbReference>
<evidence type="ECO:0000256" key="4">
    <source>
        <dbReference type="ARBA" id="ARBA00022723"/>
    </source>
</evidence>
<dbReference type="EC" id="2.3.1.9" evidence="2"/>
<feature type="domain" description="Thiolase N-terminal" evidence="9">
    <location>
        <begin position="35"/>
        <end position="290"/>
    </location>
</feature>
<dbReference type="AlphaFoldDB" id="A0AAD7QKW1"/>
<dbReference type="Pfam" id="PF00108">
    <property type="entry name" value="Thiolase_N"/>
    <property type="match status" value="1"/>
</dbReference>
<evidence type="ECO:0000256" key="1">
    <source>
        <dbReference type="ARBA" id="ARBA00010982"/>
    </source>
</evidence>
<dbReference type="GO" id="GO:0006635">
    <property type="term" value="P:fatty acid beta-oxidation"/>
    <property type="evidence" value="ECO:0007669"/>
    <property type="project" value="TreeGrafter"/>
</dbReference>
<evidence type="ECO:0000256" key="8">
    <source>
        <dbReference type="RuleBase" id="RU003557"/>
    </source>
</evidence>
<dbReference type="InterPro" id="IPR016039">
    <property type="entry name" value="Thiolase-like"/>
</dbReference>
<feature type="active site" description="Acyl-thioester intermediate" evidence="7">
    <location>
        <position position="120"/>
    </location>
</feature>
<dbReference type="PROSITE" id="PS00098">
    <property type="entry name" value="THIOLASE_1"/>
    <property type="match status" value="1"/>
</dbReference>
<dbReference type="EMBL" id="JARPMG010000012">
    <property type="protein sequence ID" value="KAJ8097152.1"/>
    <property type="molecule type" value="Genomic_DNA"/>
</dbReference>
<dbReference type="InterPro" id="IPR002155">
    <property type="entry name" value="Thiolase"/>
</dbReference>
<comment type="similarity">
    <text evidence="1 8">Belongs to the thiolase-like superfamily. Thiolase family.</text>
</comment>
<keyword evidence="5" id="KW-0630">Potassium</keyword>
<evidence type="ECO:0000259" key="9">
    <source>
        <dbReference type="Pfam" id="PF00108"/>
    </source>
</evidence>
<dbReference type="NCBIfam" id="TIGR01930">
    <property type="entry name" value="AcCoA-C-Actrans"/>
    <property type="match status" value="1"/>
</dbReference>
<dbReference type="FunFam" id="3.40.47.10:FF:000007">
    <property type="entry name" value="acetyl-CoA acetyltransferase, mitochondrial"/>
    <property type="match status" value="1"/>
</dbReference>
<feature type="active site" description="Proton acceptor" evidence="7">
    <location>
        <position position="378"/>
    </location>
</feature>
<evidence type="ECO:0000256" key="3">
    <source>
        <dbReference type="ARBA" id="ARBA00022679"/>
    </source>
</evidence>
<name>A0AAD7QKW1_9ASCO</name>
<feature type="active site" description="Proton acceptor" evidence="7">
    <location>
        <position position="406"/>
    </location>
</feature>
<proteinExistence type="inferred from homology"/>
<evidence type="ECO:0000256" key="6">
    <source>
        <dbReference type="ARBA" id="ARBA00023315"/>
    </source>
</evidence>
<evidence type="ECO:0000256" key="7">
    <source>
        <dbReference type="PIRSR" id="PIRSR000429-1"/>
    </source>
</evidence>
<dbReference type="Gene3D" id="3.40.47.10">
    <property type="match status" value="1"/>
</dbReference>
<dbReference type="InterPro" id="IPR020617">
    <property type="entry name" value="Thiolase_C"/>
</dbReference>
<evidence type="ECO:0000256" key="5">
    <source>
        <dbReference type="ARBA" id="ARBA00022958"/>
    </source>
</evidence>
<dbReference type="PIRSF" id="PIRSF000429">
    <property type="entry name" value="Ac-CoA_Ac_transf"/>
    <property type="match status" value="1"/>
</dbReference>
<sequence>MESIRMTTRSLRGSFRISRRQFHASSSRCREGDDVYIISAARTPVGKFNGVLKSLSATQLGATAVRTAVEKSGLADLCQVPEIYMGHVLQANTGQSPARQVALGAGFPVSTDATTVNKVCASGLKAVMLAAQNIQTGIADVMVAGGMESMSNAPFYLERNRAYGHHTVADAVIKDGLWDVYGDMHMGSCAENTARRFKLTREMQDSYALESYRRAIHAQEANLFRHEIVPIEIRSRGKTVVISQDEEPASANIAKLSTLRPAFEPEGTITAGNASPLNDGAAAVVLASESRLDRYDDLIRPLGVILSYADAATDPIDFTVAPALAIPRALMRARLDLRDIAKFEINEAFSAVALANQELLGLDPEKVNVKGGAVSLGHAIGSSGCRILVTLLYSLKEGEYGVAAICNGGGGSSAIVVRRM</sequence>
<dbReference type="CDD" id="cd00751">
    <property type="entry name" value="thiolase"/>
    <property type="match status" value="1"/>
</dbReference>
<evidence type="ECO:0000256" key="2">
    <source>
        <dbReference type="ARBA" id="ARBA00012705"/>
    </source>
</evidence>
<dbReference type="InterPro" id="IPR020616">
    <property type="entry name" value="Thiolase_N"/>
</dbReference>
<protein>
    <recommendedName>
        <fullName evidence="2">acetyl-CoA C-acetyltransferase</fullName>
        <ecNumber evidence="2">2.3.1.9</ecNumber>
    </recommendedName>
</protein>
<dbReference type="Proteomes" id="UP001217417">
    <property type="component" value="Unassembled WGS sequence"/>
</dbReference>
<organism evidence="11 12">
    <name type="scientific">Lipomyces tetrasporus</name>
    <dbReference type="NCBI Taxonomy" id="54092"/>
    <lineage>
        <taxon>Eukaryota</taxon>
        <taxon>Fungi</taxon>
        <taxon>Dikarya</taxon>
        <taxon>Ascomycota</taxon>
        <taxon>Saccharomycotina</taxon>
        <taxon>Lipomycetes</taxon>
        <taxon>Lipomycetales</taxon>
        <taxon>Lipomycetaceae</taxon>
        <taxon>Lipomyces</taxon>
    </lineage>
</organism>
<reference evidence="11" key="1">
    <citation type="submission" date="2023-03" db="EMBL/GenBank/DDBJ databases">
        <title>Near-Complete genome sequence of Lipomyces tetrasporous NRRL Y-64009, an oleaginous yeast capable of growing on lignocellulosic hydrolysates.</title>
        <authorList>
            <consortium name="Lawrence Berkeley National Laboratory"/>
            <person name="Jagtap S.S."/>
            <person name="Liu J.-J."/>
            <person name="Walukiewicz H.E."/>
            <person name="Pangilinan J."/>
            <person name="Lipzen A."/>
            <person name="Ahrendt S."/>
            <person name="Koriabine M."/>
            <person name="Cobaugh K."/>
            <person name="Salamov A."/>
            <person name="Yoshinaga Y."/>
            <person name="Ng V."/>
            <person name="Daum C."/>
            <person name="Grigoriev I.V."/>
            <person name="Slininger P.J."/>
            <person name="Dien B.S."/>
            <person name="Jin Y.-S."/>
            <person name="Rao C.V."/>
        </authorList>
    </citation>
    <scope>NUCLEOTIDE SEQUENCE</scope>
    <source>
        <strain evidence="11">NRRL Y-64009</strain>
    </source>
</reference>
<dbReference type="GO" id="GO:0003985">
    <property type="term" value="F:acetyl-CoA C-acetyltransferase activity"/>
    <property type="evidence" value="ECO:0007669"/>
    <property type="project" value="UniProtKB-EC"/>
</dbReference>
<evidence type="ECO:0000313" key="11">
    <source>
        <dbReference type="EMBL" id="KAJ8097152.1"/>
    </source>
</evidence>
<keyword evidence="12" id="KW-1185">Reference proteome</keyword>
<dbReference type="Pfam" id="PF02803">
    <property type="entry name" value="Thiolase_C"/>
    <property type="match status" value="1"/>
</dbReference>
<keyword evidence="3 8" id="KW-0808">Transferase</keyword>
<feature type="domain" description="Thiolase C-terminal" evidence="10">
    <location>
        <begin position="300"/>
        <end position="418"/>
    </location>
</feature>
<evidence type="ECO:0000313" key="12">
    <source>
        <dbReference type="Proteomes" id="UP001217417"/>
    </source>
</evidence>
<gene>
    <name evidence="11" type="ORF">POJ06DRAFT_40399</name>
</gene>
<keyword evidence="4" id="KW-0479">Metal-binding</keyword>
<dbReference type="RefSeq" id="XP_056040602.1">
    <property type="nucleotide sequence ID" value="XM_056190984.1"/>
</dbReference>
<dbReference type="GO" id="GO:0005739">
    <property type="term" value="C:mitochondrion"/>
    <property type="evidence" value="ECO:0007669"/>
    <property type="project" value="TreeGrafter"/>
</dbReference>
<dbReference type="PANTHER" id="PTHR18919">
    <property type="entry name" value="ACETYL-COA C-ACYLTRANSFERASE"/>
    <property type="match status" value="1"/>
</dbReference>
<comment type="caution">
    <text evidence="11">The sequence shown here is derived from an EMBL/GenBank/DDBJ whole genome shotgun (WGS) entry which is preliminary data.</text>
</comment>
<dbReference type="GeneID" id="80886150"/>
<dbReference type="SUPFAM" id="SSF53901">
    <property type="entry name" value="Thiolase-like"/>
    <property type="match status" value="2"/>
</dbReference>